<comment type="caution">
    <text evidence="2">The sequence shown here is derived from an EMBL/GenBank/DDBJ whole genome shotgun (WGS) entry which is preliminary data.</text>
</comment>
<dbReference type="Pfam" id="PF00753">
    <property type="entry name" value="Lactamase_B"/>
    <property type="match status" value="1"/>
</dbReference>
<sequence length="286" mass="31688">MNTSSRKLIIGIIAILFCFNVLAWTAVFQIGEHRFLKVVFFDVGQGDSIFIETPKKTQILIDGGPSGRVVEKLGSELPFFDRSIDLIIATHPDSDHISGLVEVLKSYQVDLVATTGVKGSTAEFDEFASEIKKNKINEIILKKGQRISINNLYIYVFAPLEDFKGKTVKDYNTSSLVLKAVYGNNSFLLTGDAPQSIEKKMVAQEIDLSSQVLKIGHHGSKNSSSDIFLEKVNPEIAVIQVGRDNTYGHPSQEVLGKLEKYGIMILRTDEQGDIKFFSNGLSLIQN</sequence>
<name>A0A1J4RZE5_9BACT</name>
<dbReference type="PANTHER" id="PTHR30619:SF7">
    <property type="entry name" value="BETA-LACTAMASE DOMAIN PROTEIN"/>
    <property type="match status" value="1"/>
</dbReference>
<protein>
    <recommendedName>
        <fullName evidence="1">Metallo-beta-lactamase domain-containing protein</fullName>
    </recommendedName>
</protein>
<gene>
    <name evidence="2" type="ORF">AUJ42_00380</name>
</gene>
<evidence type="ECO:0000313" key="3">
    <source>
        <dbReference type="Proteomes" id="UP000182345"/>
    </source>
</evidence>
<dbReference type="EMBL" id="MNUK01000012">
    <property type="protein sequence ID" value="OIN92496.1"/>
    <property type="molecule type" value="Genomic_DNA"/>
</dbReference>
<dbReference type="CDD" id="cd07731">
    <property type="entry name" value="ComA-like_MBL-fold"/>
    <property type="match status" value="1"/>
</dbReference>
<reference evidence="2 3" key="1">
    <citation type="journal article" date="2016" name="Environ. Microbiol.">
        <title>Genomic resolution of a cold subsurface aquifer community provides metabolic insights for novel microbes adapted to high CO concentrations.</title>
        <authorList>
            <person name="Probst A.J."/>
            <person name="Castelle C.J."/>
            <person name="Singh A."/>
            <person name="Brown C.T."/>
            <person name="Anantharaman K."/>
            <person name="Sharon I."/>
            <person name="Hug L.A."/>
            <person name="Burstein D."/>
            <person name="Emerson J.B."/>
            <person name="Thomas B.C."/>
            <person name="Banfield J.F."/>
        </authorList>
    </citation>
    <scope>NUCLEOTIDE SEQUENCE [LARGE SCALE GENOMIC DNA]</scope>
    <source>
        <strain evidence="2">CG1_02_44_10</strain>
    </source>
</reference>
<dbReference type="InterPro" id="IPR036866">
    <property type="entry name" value="RibonucZ/Hydroxyglut_hydro"/>
</dbReference>
<dbReference type="InterPro" id="IPR052159">
    <property type="entry name" value="Competence_DNA_uptake"/>
</dbReference>
<accession>A0A1J4RZE5</accession>
<dbReference type="Gene3D" id="3.60.15.10">
    <property type="entry name" value="Ribonuclease Z/Hydroxyacylglutathione hydrolase-like"/>
    <property type="match status" value="1"/>
</dbReference>
<evidence type="ECO:0000259" key="1">
    <source>
        <dbReference type="SMART" id="SM00849"/>
    </source>
</evidence>
<dbReference type="SUPFAM" id="SSF56281">
    <property type="entry name" value="Metallo-hydrolase/oxidoreductase"/>
    <property type="match status" value="1"/>
</dbReference>
<dbReference type="PANTHER" id="PTHR30619">
    <property type="entry name" value="DNA INTERNALIZATION/COMPETENCE PROTEIN COMEC/REC2"/>
    <property type="match status" value="1"/>
</dbReference>
<dbReference type="SMART" id="SM00849">
    <property type="entry name" value="Lactamase_B"/>
    <property type="match status" value="1"/>
</dbReference>
<dbReference type="InterPro" id="IPR001279">
    <property type="entry name" value="Metallo-B-lactamas"/>
</dbReference>
<dbReference type="Proteomes" id="UP000182345">
    <property type="component" value="Unassembled WGS sequence"/>
</dbReference>
<feature type="domain" description="Metallo-beta-lactamase" evidence="1">
    <location>
        <begin position="45"/>
        <end position="243"/>
    </location>
</feature>
<dbReference type="AlphaFoldDB" id="A0A1J4RZE5"/>
<dbReference type="InterPro" id="IPR035681">
    <property type="entry name" value="ComA-like_MBL"/>
</dbReference>
<organism evidence="2 3">
    <name type="scientific">Candidatus Collierbacteria bacterium CG1_02_44_10</name>
    <dbReference type="NCBI Taxonomy" id="1805087"/>
    <lineage>
        <taxon>Bacteria</taxon>
        <taxon>Candidatus Collieribacteriota</taxon>
    </lineage>
</organism>
<proteinExistence type="predicted"/>
<evidence type="ECO:0000313" key="2">
    <source>
        <dbReference type="EMBL" id="OIN92496.1"/>
    </source>
</evidence>